<dbReference type="Gene3D" id="1.20.1300.10">
    <property type="entry name" value="Fumarate reductase/succinate dehydrogenase, transmembrane subunit"/>
    <property type="match status" value="1"/>
</dbReference>
<evidence type="ECO:0000313" key="2">
    <source>
        <dbReference type="EMBL" id="SEA54481.1"/>
    </source>
</evidence>
<evidence type="ECO:0000313" key="3">
    <source>
        <dbReference type="Proteomes" id="UP000199656"/>
    </source>
</evidence>
<evidence type="ECO:0000256" key="1">
    <source>
        <dbReference type="SAM" id="Phobius"/>
    </source>
</evidence>
<keyword evidence="1" id="KW-1133">Transmembrane helix</keyword>
<protein>
    <submittedName>
        <fullName evidence="2">Succinate dehydrogenase / fumarate reductase cytochrome b subunit</fullName>
    </submittedName>
</protein>
<accession>A0A1H4C239</accession>
<dbReference type="OrthoDB" id="9802842at2"/>
<sequence>MKWSQFFNTSIGKKLLVGATGLFLCSFVLVHLAGNLQLLQDDKGKAFNEYAAFMGHNGLIQFIAWGLKIVILLHAFIAIQLTFSNRAARPVKYTVHAGNQTSSWFSRQMAIMGSILFIFIVIHLAQFWAKFHYSEMPMQTYEGVAHPLKDLYTVTYDAFQNLWVVIIYVISMIALSFHLIHGFKSAFQTFGLNHKKYNGLINFIGLWIFGIAIPVGFAIIPIVIYFKTSL</sequence>
<feature type="transmembrane region" description="Helical" evidence="1">
    <location>
        <begin position="200"/>
        <end position="226"/>
    </location>
</feature>
<dbReference type="SUPFAM" id="SSF81343">
    <property type="entry name" value="Fumarate reductase respiratory complex transmembrane subunits"/>
    <property type="match status" value="1"/>
</dbReference>
<name>A0A1H4C239_9BACT</name>
<feature type="transmembrane region" description="Helical" evidence="1">
    <location>
        <begin position="162"/>
        <end position="180"/>
    </location>
</feature>
<keyword evidence="3" id="KW-1185">Reference proteome</keyword>
<dbReference type="STRING" id="408074.SAMN05660909_02404"/>
<dbReference type="AlphaFoldDB" id="A0A1H4C239"/>
<reference evidence="3" key="1">
    <citation type="submission" date="2016-10" db="EMBL/GenBank/DDBJ databases">
        <authorList>
            <person name="Varghese N."/>
            <person name="Submissions S."/>
        </authorList>
    </citation>
    <scope>NUCLEOTIDE SEQUENCE [LARGE SCALE GENOMIC DNA]</scope>
    <source>
        <strain evidence="3">DSM 23920</strain>
    </source>
</reference>
<dbReference type="EMBL" id="FNRL01000009">
    <property type="protein sequence ID" value="SEA54481.1"/>
    <property type="molecule type" value="Genomic_DNA"/>
</dbReference>
<feature type="transmembrane region" description="Helical" evidence="1">
    <location>
        <begin position="59"/>
        <end position="83"/>
    </location>
</feature>
<dbReference type="GO" id="GO:0016020">
    <property type="term" value="C:membrane"/>
    <property type="evidence" value="ECO:0007669"/>
    <property type="project" value="InterPro"/>
</dbReference>
<proteinExistence type="predicted"/>
<organism evidence="2 3">
    <name type="scientific">Chitinophaga terrae</name>
    <name type="common">ex Kim and Jung 2007</name>
    <dbReference type="NCBI Taxonomy" id="408074"/>
    <lineage>
        <taxon>Bacteria</taxon>
        <taxon>Pseudomonadati</taxon>
        <taxon>Bacteroidota</taxon>
        <taxon>Chitinophagia</taxon>
        <taxon>Chitinophagales</taxon>
        <taxon>Chitinophagaceae</taxon>
        <taxon>Chitinophaga</taxon>
    </lineage>
</organism>
<keyword evidence="1" id="KW-0472">Membrane</keyword>
<dbReference type="RefSeq" id="WP_089761885.1">
    <property type="nucleotide sequence ID" value="NZ_BKAT01000038.1"/>
</dbReference>
<gene>
    <name evidence="2" type="ORF">SAMN05660909_02404</name>
</gene>
<feature type="transmembrane region" description="Helical" evidence="1">
    <location>
        <begin position="109"/>
        <end position="129"/>
    </location>
</feature>
<dbReference type="Proteomes" id="UP000199656">
    <property type="component" value="Unassembled WGS sequence"/>
</dbReference>
<dbReference type="InterPro" id="IPR034804">
    <property type="entry name" value="SQR/QFR_C/D"/>
</dbReference>
<dbReference type="CDD" id="cd03498">
    <property type="entry name" value="SQR_TypeB_2_TM"/>
    <property type="match status" value="1"/>
</dbReference>
<dbReference type="NCBIfam" id="TIGR02046">
    <property type="entry name" value="sdhC_b558_fam"/>
    <property type="match status" value="1"/>
</dbReference>
<dbReference type="InterPro" id="IPR011138">
    <property type="entry name" value="Cytochrome_b-558"/>
</dbReference>
<keyword evidence="1" id="KW-0812">Transmembrane</keyword>